<feature type="chain" id="PRO_5035870563" evidence="2">
    <location>
        <begin position="20"/>
        <end position="266"/>
    </location>
</feature>
<feature type="compositionally biased region" description="Basic and acidic residues" evidence="1">
    <location>
        <begin position="246"/>
        <end position="255"/>
    </location>
</feature>
<feature type="signal peptide" evidence="2">
    <location>
        <begin position="1"/>
        <end position="19"/>
    </location>
</feature>
<dbReference type="Proteomes" id="UP000653454">
    <property type="component" value="Unassembled WGS sequence"/>
</dbReference>
<reference evidence="3" key="1">
    <citation type="submission" date="2020-11" db="EMBL/GenBank/DDBJ databases">
        <authorList>
            <person name="Whiteford S."/>
        </authorList>
    </citation>
    <scope>NUCLEOTIDE SEQUENCE</scope>
</reference>
<keyword evidence="4" id="KW-1185">Reference proteome</keyword>
<protein>
    <submittedName>
        <fullName evidence="3">(diamondback moth) hypothetical protein</fullName>
    </submittedName>
</protein>
<dbReference type="EMBL" id="CAJHNJ030000036">
    <property type="protein sequence ID" value="CAG9128516.1"/>
    <property type="molecule type" value="Genomic_DNA"/>
</dbReference>
<accession>A0A8S4FMC3</accession>
<organism evidence="3 4">
    <name type="scientific">Plutella xylostella</name>
    <name type="common">Diamondback moth</name>
    <name type="synonym">Plutella maculipennis</name>
    <dbReference type="NCBI Taxonomy" id="51655"/>
    <lineage>
        <taxon>Eukaryota</taxon>
        <taxon>Metazoa</taxon>
        <taxon>Ecdysozoa</taxon>
        <taxon>Arthropoda</taxon>
        <taxon>Hexapoda</taxon>
        <taxon>Insecta</taxon>
        <taxon>Pterygota</taxon>
        <taxon>Neoptera</taxon>
        <taxon>Endopterygota</taxon>
        <taxon>Lepidoptera</taxon>
        <taxon>Glossata</taxon>
        <taxon>Ditrysia</taxon>
        <taxon>Yponomeutoidea</taxon>
        <taxon>Plutellidae</taxon>
        <taxon>Plutella</taxon>
    </lineage>
</organism>
<gene>
    <name evidence="3" type="ORF">PLXY2_LOCUS9241</name>
</gene>
<proteinExistence type="predicted"/>
<evidence type="ECO:0000256" key="1">
    <source>
        <dbReference type="SAM" id="MobiDB-lite"/>
    </source>
</evidence>
<sequence length="266" mass="28729">MRVCVAALCVCALSSLAAAERDAGDAPQQADSELELTEEEKRAWASLHGGGGWGKRGWQDMSSAWGKRGWQDMSSAWGKRGWQDMSSAWGKRGWQDMSSAWGKRAWRDMYQSPLGKRGWQDMSSAWGKRGWQDMSSAWGKRAPEKWANFHGSWGKRAPPALDYPPDFTPALADLLALQQYEADQRTLAEAADAVAAAAEASRAGAGDAGDAGGAGAAHKRAWSSLHGAWGKRPVKPANMNSGEPPHSLHDTDRHSLPPCCSPASQV</sequence>
<evidence type="ECO:0000256" key="2">
    <source>
        <dbReference type="SAM" id="SignalP"/>
    </source>
</evidence>
<evidence type="ECO:0000313" key="4">
    <source>
        <dbReference type="Proteomes" id="UP000653454"/>
    </source>
</evidence>
<feature type="region of interest" description="Disordered" evidence="1">
    <location>
        <begin position="227"/>
        <end position="266"/>
    </location>
</feature>
<comment type="caution">
    <text evidence="3">The sequence shown here is derived from an EMBL/GenBank/DDBJ whole genome shotgun (WGS) entry which is preliminary data.</text>
</comment>
<name>A0A8S4FMC3_PLUXY</name>
<keyword evidence="2" id="KW-0732">Signal</keyword>
<evidence type="ECO:0000313" key="3">
    <source>
        <dbReference type="EMBL" id="CAG9128516.1"/>
    </source>
</evidence>
<dbReference type="AlphaFoldDB" id="A0A8S4FMC3"/>